<keyword evidence="4" id="KW-0833">Ubl conjugation pathway</keyword>
<dbReference type="Gene3D" id="1.25.40.10">
    <property type="entry name" value="Tetratricopeptide repeat domain"/>
    <property type="match status" value="1"/>
</dbReference>
<keyword evidence="3" id="KW-0498">Mitosis</keyword>
<dbReference type="SMART" id="SM00028">
    <property type="entry name" value="TPR"/>
    <property type="match status" value="7"/>
</dbReference>
<evidence type="ECO:0000256" key="7">
    <source>
        <dbReference type="PROSITE-ProRule" id="PRU00339"/>
    </source>
</evidence>
<evidence type="ECO:0000256" key="4">
    <source>
        <dbReference type="ARBA" id="ARBA00022786"/>
    </source>
</evidence>
<evidence type="ECO:0000256" key="3">
    <source>
        <dbReference type="ARBA" id="ARBA00022776"/>
    </source>
</evidence>
<keyword evidence="2" id="KW-0677">Repeat</keyword>
<dbReference type="Pfam" id="PF13414">
    <property type="entry name" value="TPR_11"/>
    <property type="match status" value="1"/>
</dbReference>
<accession>A0AAV9IN06</accession>
<dbReference type="GO" id="GO:0016567">
    <property type="term" value="P:protein ubiquitination"/>
    <property type="evidence" value="ECO:0007669"/>
    <property type="project" value="TreeGrafter"/>
</dbReference>
<dbReference type="InterPro" id="IPR011990">
    <property type="entry name" value="TPR-like_helical_dom_sf"/>
</dbReference>
<dbReference type="GO" id="GO:0005680">
    <property type="term" value="C:anaphase-promoting complex"/>
    <property type="evidence" value="ECO:0007669"/>
    <property type="project" value="TreeGrafter"/>
</dbReference>
<keyword evidence="9" id="KW-1185">Reference proteome</keyword>
<evidence type="ECO:0008006" key="10">
    <source>
        <dbReference type="Google" id="ProtNLM"/>
    </source>
</evidence>
<proteinExistence type="predicted"/>
<dbReference type="EMBL" id="JANCYU010000067">
    <property type="protein sequence ID" value="KAK4528614.1"/>
    <property type="molecule type" value="Genomic_DNA"/>
</dbReference>
<evidence type="ECO:0000256" key="1">
    <source>
        <dbReference type="ARBA" id="ARBA00022618"/>
    </source>
</evidence>
<feature type="repeat" description="TPR" evidence="7">
    <location>
        <begin position="504"/>
        <end position="537"/>
    </location>
</feature>
<feature type="repeat" description="TPR" evidence="7">
    <location>
        <begin position="350"/>
        <end position="383"/>
    </location>
</feature>
<evidence type="ECO:0000256" key="6">
    <source>
        <dbReference type="ARBA" id="ARBA00023306"/>
    </source>
</evidence>
<organism evidence="8 9">
    <name type="scientific">Galdieria yellowstonensis</name>
    <dbReference type="NCBI Taxonomy" id="3028027"/>
    <lineage>
        <taxon>Eukaryota</taxon>
        <taxon>Rhodophyta</taxon>
        <taxon>Bangiophyceae</taxon>
        <taxon>Galdieriales</taxon>
        <taxon>Galdieriaceae</taxon>
        <taxon>Galdieria</taxon>
    </lineage>
</organism>
<dbReference type="AlphaFoldDB" id="A0AAV9IN06"/>
<name>A0AAV9IN06_9RHOD</name>
<dbReference type="GO" id="GO:0005737">
    <property type="term" value="C:cytoplasm"/>
    <property type="evidence" value="ECO:0007669"/>
    <property type="project" value="TreeGrafter"/>
</dbReference>
<dbReference type="PROSITE" id="PS50005">
    <property type="entry name" value="TPR"/>
    <property type="match status" value="3"/>
</dbReference>
<sequence length="592" mass="67934">MSLAEETTAVQIKVYKYISLGMIKTATFIASKLYYATGKSSAAKLIYLHCLLLSGEAKRANSFFQLRNGENIDSFNKLDRIFFLRSVFSQQEWKQPSNSEKDSTLESFLARKLEDRGNSRDQQQGNLFQVRLDNFPLIQMEENSPEVEATYCYLQGKAALQLLRKEEAAQLFQKALEYDCCCVEAILALSESELLTEAEKKKLIFNTHLFRNESWLQLFYAALLNCSLLVFHQLVSSIQNVSTGDKDSKQLYLFVDAMPSVLEHCHSSFFCKENLKNLASDTDFLMMIAGFLYSQKRYSQCCQVLDKILNQDKYFLSVYIWKSACLYALGKANELFRLAHWLVREFPESEVSWYAVGCYYLSCKQFFQARQYFQKATSLRPSWSLSWIALGHTFAFQDESDQALAAYRTVYRLSSNCFDSVLFMAVEYLRQNNYSQAQRLLEQALNITATEPQPFHELGVLYYRQENFSCAIDCFQRSLQLAKEMIGEIPHAFAELSGYFCILTASLLGLGHCYRRQGLYSKALDTLEEALAIEPQDPSICSAIGLTYHSQCKYENAIEMYHRCIAIRGSDRLVESLLELSLKSLASSCPYN</sequence>
<dbReference type="GO" id="GO:0051301">
    <property type="term" value="P:cell division"/>
    <property type="evidence" value="ECO:0007669"/>
    <property type="project" value="UniProtKB-KW"/>
</dbReference>
<dbReference type="SUPFAM" id="SSF48452">
    <property type="entry name" value="TPR-like"/>
    <property type="match status" value="1"/>
</dbReference>
<dbReference type="PANTHER" id="PTHR12558:SF9">
    <property type="entry name" value="CELL DIVISION CYCLE PROTEIN 16 HOMOLOG"/>
    <property type="match status" value="1"/>
</dbReference>
<gene>
    <name evidence="8" type="ORF">GAYE_SCF62G6559</name>
</gene>
<dbReference type="GO" id="GO:0031145">
    <property type="term" value="P:anaphase-promoting complex-dependent catabolic process"/>
    <property type="evidence" value="ECO:0007669"/>
    <property type="project" value="TreeGrafter"/>
</dbReference>
<dbReference type="PROSITE" id="PS50293">
    <property type="entry name" value="TPR_REGION"/>
    <property type="match status" value="1"/>
</dbReference>
<evidence type="ECO:0000256" key="2">
    <source>
        <dbReference type="ARBA" id="ARBA00022737"/>
    </source>
</evidence>
<evidence type="ECO:0000313" key="8">
    <source>
        <dbReference type="EMBL" id="KAK4528614.1"/>
    </source>
</evidence>
<evidence type="ECO:0000313" key="9">
    <source>
        <dbReference type="Proteomes" id="UP001300502"/>
    </source>
</evidence>
<protein>
    <recommendedName>
        <fullName evidence="10">Anaphase-promoting complex subunit 6</fullName>
    </recommendedName>
</protein>
<dbReference type="PANTHER" id="PTHR12558">
    <property type="entry name" value="CELL DIVISION CYCLE 16,23,27"/>
    <property type="match status" value="1"/>
</dbReference>
<dbReference type="Pfam" id="PF13181">
    <property type="entry name" value="TPR_8"/>
    <property type="match status" value="1"/>
</dbReference>
<dbReference type="GO" id="GO:0045842">
    <property type="term" value="P:positive regulation of mitotic metaphase/anaphase transition"/>
    <property type="evidence" value="ECO:0007669"/>
    <property type="project" value="TreeGrafter"/>
</dbReference>
<keyword evidence="1" id="KW-0132">Cell division</keyword>
<comment type="caution">
    <text evidence="8">The sequence shown here is derived from an EMBL/GenBank/DDBJ whole genome shotgun (WGS) entry which is preliminary data.</text>
</comment>
<keyword evidence="6" id="KW-0131">Cell cycle</keyword>
<reference evidence="8 9" key="1">
    <citation type="submission" date="2022-07" db="EMBL/GenBank/DDBJ databases">
        <title>Genome-wide signatures of adaptation to extreme environments.</title>
        <authorList>
            <person name="Cho C.H."/>
            <person name="Yoon H.S."/>
        </authorList>
    </citation>
    <scope>NUCLEOTIDE SEQUENCE [LARGE SCALE GENOMIC DNA]</scope>
    <source>
        <strain evidence="8 9">108.79 E11</strain>
    </source>
</reference>
<feature type="repeat" description="TPR" evidence="7">
    <location>
        <begin position="452"/>
        <end position="485"/>
    </location>
</feature>
<dbReference type="Proteomes" id="UP001300502">
    <property type="component" value="Unassembled WGS sequence"/>
</dbReference>
<keyword evidence="5 7" id="KW-0802">TPR repeat</keyword>
<dbReference type="InterPro" id="IPR019734">
    <property type="entry name" value="TPR_rpt"/>
</dbReference>
<evidence type="ECO:0000256" key="5">
    <source>
        <dbReference type="ARBA" id="ARBA00022803"/>
    </source>
</evidence>